<proteinExistence type="predicted"/>
<gene>
    <name evidence="1" type="ORF">E4V82_21065</name>
</gene>
<dbReference type="EMBL" id="SPSF01000052">
    <property type="protein sequence ID" value="MPQ64572.1"/>
    <property type="molecule type" value="Genomic_DNA"/>
</dbReference>
<protein>
    <submittedName>
        <fullName evidence="1">Uncharacterized protein</fullName>
    </submittedName>
</protein>
<dbReference type="Proteomes" id="UP000342249">
    <property type="component" value="Unassembled WGS sequence"/>
</dbReference>
<evidence type="ECO:0000313" key="2">
    <source>
        <dbReference type="Proteomes" id="UP000342249"/>
    </source>
</evidence>
<organism evidence="1 2">
    <name type="scientific">Clostridium estertheticum</name>
    <dbReference type="NCBI Taxonomy" id="238834"/>
    <lineage>
        <taxon>Bacteria</taxon>
        <taxon>Bacillati</taxon>
        <taxon>Bacillota</taxon>
        <taxon>Clostridia</taxon>
        <taxon>Eubacteriales</taxon>
        <taxon>Clostridiaceae</taxon>
        <taxon>Clostridium</taxon>
    </lineage>
</organism>
<name>A0A5N7IUG2_9CLOT</name>
<dbReference type="RefSeq" id="WP_152753741.1">
    <property type="nucleotide sequence ID" value="NZ_SPSE01000053.1"/>
</dbReference>
<comment type="caution">
    <text evidence="1">The sequence shown here is derived from an EMBL/GenBank/DDBJ whole genome shotgun (WGS) entry which is preliminary data.</text>
</comment>
<dbReference type="AlphaFoldDB" id="A0A5N7IUG2"/>
<evidence type="ECO:0000313" key="1">
    <source>
        <dbReference type="EMBL" id="MPQ64572.1"/>
    </source>
</evidence>
<sequence length="230" mass="26563">MSKAKKLDLSIEKLIEIAENLNKNTIANKSRSKEEKISTDKFIKYTFDINRKDYIETTKGTGIGYNKSTFLYDIIKISEGKEEITSSNTIVTPRENKDIEQVLKNNYQETFLKELQSNTKATLIEKDNNNTSVVAKTEVTEAVKNAIKSEYPEIEEMIQWYKNKRGNENIIDVPEIDLNNHMLKGEVISRSVKTYKIVLDEFVSFCKGQKETQKDLIALALVEFVNKYKR</sequence>
<accession>A0A5N7IUG2</accession>
<reference evidence="1 2" key="1">
    <citation type="journal article" date="2019" name="Lett. Appl. Microbiol.">
        <title>A case of 'blown pack' spoilage of vacuum-packaged pork likely associated with Clostridium estertheticum in Canada.</title>
        <authorList>
            <person name="Zhang P."/>
            <person name="Ward P."/>
            <person name="McMullen L.M."/>
            <person name="Yang X."/>
        </authorList>
    </citation>
    <scope>NUCLEOTIDE SEQUENCE [LARGE SCALE GENOMIC DNA]</scope>
    <source>
        <strain evidence="1 2">MA19</strain>
    </source>
</reference>